<protein>
    <recommendedName>
        <fullName evidence="1">Protein-serine/threonine kinase</fullName>
        <ecNumber evidence="1">2.7.11.-</ecNumber>
    </recommendedName>
</protein>
<dbReference type="Proteomes" id="UP001152797">
    <property type="component" value="Unassembled WGS sequence"/>
</dbReference>
<dbReference type="SUPFAM" id="SSF55874">
    <property type="entry name" value="ATPase domain of HSP90 chaperone/DNA topoisomerase II/histidine kinase"/>
    <property type="match status" value="1"/>
</dbReference>
<dbReference type="AlphaFoldDB" id="A0A9P1D4C1"/>
<dbReference type="InterPro" id="IPR039028">
    <property type="entry name" value="BCKD/PDK"/>
</dbReference>
<name>A0A9P1D4C1_9DINO</name>
<feature type="non-terminal residue" evidence="3">
    <location>
        <position position="482"/>
    </location>
</feature>
<dbReference type="EMBL" id="CAMXCT010003209">
    <property type="protein sequence ID" value="CAI4003044.1"/>
    <property type="molecule type" value="Genomic_DNA"/>
</dbReference>
<evidence type="ECO:0000259" key="2">
    <source>
        <dbReference type="PROSITE" id="PS50109"/>
    </source>
</evidence>
<dbReference type="InterPro" id="IPR036890">
    <property type="entry name" value="HATPase_C_sf"/>
</dbReference>
<proteinExistence type="inferred from homology"/>
<feature type="domain" description="Histidine kinase" evidence="2">
    <location>
        <begin position="1"/>
        <end position="117"/>
    </location>
</feature>
<dbReference type="GO" id="GO:0005524">
    <property type="term" value="F:ATP binding"/>
    <property type="evidence" value="ECO:0007669"/>
    <property type="project" value="UniProtKB-UniRule"/>
</dbReference>
<keyword evidence="1 4" id="KW-0418">Kinase</keyword>
<organism evidence="3">
    <name type="scientific">Cladocopium goreaui</name>
    <dbReference type="NCBI Taxonomy" id="2562237"/>
    <lineage>
        <taxon>Eukaryota</taxon>
        <taxon>Sar</taxon>
        <taxon>Alveolata</taxon>
        <taxon>Dinophyceae</taxon>
        <taxon>Suessiales</taxon>
        <taxon>Symbiodiniaceae</taxon>
        <taxon>Cladocopium</taxon>
    </lineage>
</organism>
<keyword evidence="5" id="KW-1185">Reference proteome</keyword>
<evidence type="ECO:0000313" key="5">
    <source>
        <dbReference type="Proteomes" id="UP001152797"/>
    </source>
</evidence>
<comment type="caution">
    <text evidence="3">The sequence shown here is derived from an EMBL/GenBank/DDBJ whole genome shotgun (WGS) entry which is preliminary data.</text>
</comment>
<dbReference type="GO" id="GO:0005759">
    <property type="term" value="C:mitochondrial matrix"/>
    <property type="evidence" value="ECO:0007669"/>
    <property type="project" value="UniProtKB-SubCell"/>
</dbReference>
<dbReference type="PROSITE" id="PS50109">
    <property type="entry name" value="HIS_KIN"/>
    <property type="match status" value="1"/>
</dbReference>
<dbReference type="GO" id="GO:0010906">
    <property type="term" value="P:regulation of glucose metabolic process"/>
    <property type="evidence" value="ECO:0007669"/>
    <property type="project" value="TreeGrafter"/>
</dbReference>
<dbReference type="PANTHER" id="PTHR11947:SF3">
    <property type="entry name" value="[PYRUVATE DEHYDROGENASE (ACETYL-TRANSFERRING)] KINASE, MITOCHONDRIAL"/>
    <property type="match status" value="1"/>
</dbReference>
<keyword evidence="1" id="KW-0808">Transferase</keyword>
<dbReference type="GO" id="GO:0004740">
    <property type="term" value="F:pyruvate dehydrogenase (acetyl-transferring) kinase activity"/>
    <property type="evidence" value="ECO:0007669"/>
    <property type="project" value="TreeGrafter"/>
</dbReference>
<dbReference type="EMBL" id="CAMXCT030003209">
    <property type="protein sequence ID" value="CAL4790356.1"/>
    <property type="molecule type" value="Genomic_DNA"/>
</dbReference>
<evidence type="ECO:0000256" key="1">
    <source>
        <dbReference type="RuleBase" id="RU366032"/>
    </source>
</evidence>
<sequence length="482" mass="52197">MVEVLKNSFKATLAGATAAEIAERPIHVLICRDECHVAIRVSDRAGGIPSDVGDRIWSYLYGAAARGADEGAATPLAGYGVGLPVSSLHARYLGGQLQLTTYPGGTSLATVQAPGSGTELVKSHSRDLVNNFCAEDRGASGACLKAGVDTAEFEPPFPVKQVATWQHKIACQCQADQRAVPAANDASHRVEWRPWQADQLQSDLQWQEADLQLAQMAGIQNTGQGLALCTWQFPATVQSPNLPDAVQFRVRKIDLDSPVKGGASSRTWLSQISGLYATAFAAPEKPRASLLVDQDLKRLKVVLAFALSSDSPSERPTNSLKSGESGHVHGLVTRIQVSYRQAGDSHIDEVRELKPQNLTAVSMNDGLGTLKISVSQPQFLDGQRILFAVRVGDDWRWSHWSSFSKPVHMKHPILQPAKDHGLVVKPLSPDMVWLHYPSVATDTAEVIEYFISVAQLGPTGREVRSSSQLIALQAEQNPKRDA</sequence>
<reference evidence="3" key="1">
    <citation type="submission" date="2022-10" db="EMBL/GenBank/DDBJ databases">
        <authorList>
            <person name="Chen Y."/>
            <person name="Dougan E. K."/>
            <person name="Chan C."/>
            <person name="Rhodes N."/>
            <person name="Thang M."/>
        </authorList>
    </citation>
    <scope>NUCLEOTIDE SEQUENCE</scope>
</reference>
<keyword evidence="1" id="KW-0496">Mitochondrion</keyword>
<comment type="similarity">
    <text evidence="1">Belongs to the PDK/BCKDK protein kinase family.</text>
</comment>
<evidence type="ECO:0000313" key="3">
    <source>
        <dbReference type="EMBL" id="CAI4003044.1"/>
    </source>
</evidence>
<dbReference type="InterPro" id="IPR005467">
    <property type="entry name" value="His_kinase_dom"/>
</dbReference>
<dbReference type="EC" id="2.7.11.-" evidence="1"/>
<dbReference type="OrthoDB" id="241648at2759"/>
<dbReference type="Gene3D" id="3.30.565.10">
    <property type="entry name" value="Histidine kinase-like ATPase, C-terminal domain"/>
    <property type="match status" value="1"/>
</dbReference>
<keyword evidence="1" id="KW-0067">ATP-binding</keyword>
<accession>A0A9P1D4C1</accession>
<gene>
    <name evidence="3" type="ORF">C1SCF055_LOCUS28942</name>
</gene>
<dbReference type="EMBL" id="CAMXCT020003209">
    <property type="protein sequence ID" value="CAL1156419.1"/>
    <property type="molecule type" value="Genomic_DNA"/>
</dbReference>
<dbReference type="PANTHER" id="PTHR11947">
    <property type="entry name" value="PYRUVATE DEHYDROGENASE KINASE"/>
    <property type="match status" value="1"/>
</dbReference>
<evidence type="ECO:0000313" key="4">
    <source>
        <dbReference type="EMBL" id="CAL4790356.1"/>
    </source>
</evidence>
<keyword evidence="1" id="KW-0547">Nucleotide-binding</keyword>
<reference evidence="4 5" key="2">
    <citation type="submission" date="2024-05" db="EMBL/GenBank/DDBJ databases">
        <authorList>
            <person name="Chen Y."/>
            <person name="Shah S."/>
            <person name="Dougan E. K."/>
            <person name="Thang M."/>
            <person name="Chan C."/>
        </authorList>
    </citation>
    <scope>NUCLEOTIDE SEQUENCE [LARGE SCALE GENOMIC DNA]</scope>
</reference>
<comment type="subcellular location">
    <subcellularLocation>
        <location evidence="1">Mitochondrion matrix</location>
    </subcellularLocation>
</comment>